<evidence type="ECO:0000256" key="4">
    <source>
        <dbReference type="ARBA" id="ARBA00022691"/>
    </source>
</evidence>
<dbReference type="PRINTS" id="PR00507">
    <property type="entry name" value="N12N6MTFRASE"/>
</dbReference>
<dbReference type="Pfam" id="PF07669">
    <property type="entry name" value="Eco57I"/>
    <property type="match status" value="1"/>
</dbReference>
<dbReference type="REBASE" id="356592">
    <property type="entry name" value="PbaETAA1ORF26980P"/>
</dbReference>
<dbReference type="InterPro" id="IPR029063">
    <property type="entry name" value="SAM-dependent_MTases_sf"/>
</dbReference>
<name>A0A517XT87_9BACT</name>
<keyword evidence="8" id="KW-1185">Reference proteome</keyword>
<dbReference type="EMBL" id="CP036273">
    <property type="protein sequence ID" value="QDU20739.1"/>
    <property type="molecule type" value="Genomic_DNA"/>
</dbReference>
<accession>A0A517XT87</accession>
<dbReference type="EC" id="2.1.1.72" evidence="1"/>
<evidence type="ECO:0000256" key="2">
    <source>
        <dbReference type="ARBA" id="ARBA00022603"/>
    </source>
</evidence>
<dbReference type="GO" id="GO:0006304">
    <property type="term" value="P:DNA modification"/>
    <property type="evidence" value="ECO:0007669"/>
    <property type="project" value="InterPro"/>
</dbReference>
<dbReference type="AlphaFoldDB" id="A0A517XT87"/>
<evidence type="ECO:0000256" key="1">
    <source>
        <dbReference type="ARBA" id="ARBA00011900"/>
    </source>
</evidence>
<dbReference type="Proteomes" id="UP000319576">
    <property type="component" value="Chromosome"/>
</dbReference>
<dbReference type="InterPro" id="IPR002052">
    <property type="entry name" value="DNA_methylase_N6_adenine_CS"/>
</dbReference>
<evidence type="ECO:0000259" key="6">
    <source>
        <dbReference type="Pfam" id="PF07669"/>
    </source>
</evidence>
<keyword evidence="4" id="KW-0949">S-adenosyl-L-methionine</keyword>
<dbReference type="InterPro" id="IPR011639">
    <property type="entry name" value="MethylTrfase_TaqI-like_dom"/>
</dbReference>
<dbReference type="GO" id="GO:0009007">
    <property type="term" value="F:site-specific DNA-methyltransferase (adenine-specific) activity"/>
    <property type="evidence" value="ECO:0007669"/>
    <property type="project" value="UniProtKB-EC"/>
</dbReference>
<reference evidence="7 8" key="1">
    <citation type="submission" date="2019-02" db="EMBL/GenBank/DDBJ databases">
        <title>Deep-cultivation of Planctomycetes and their phenomic and genomic characterization uncovers novel biology.</title>
        <authorList>
            <person name="Wiegand S."/>
            <person name="Jogler M."/>
            <person name="Boedeker C."/>
            <person name="Pinto D."/>
            <person name="Vollmers J."/>
            <person name="Rivas-Marin E."/>
            <person name="Kohn T."/>
            <person name="Peeters S.H."/>
            <person name="Heuer A."/>
            <person name="Rast P."/>
            <person name="Oberbeckmann S."/>
            <person name="Bunk B."/>
            <person name="Jeske O."/>
            <person name="Meyerdierks A."/>
            <person name="Storesund J.E."/>
            <person name="Kallscheuer N."/>
            <person name="Luecker S."/>
            <person name="Lage O.M."/>
            <person name="Pohl T."/>
            <person name="Merkel B.J."/>
            <person name="Hornburger P."/>
            <person name="Mueller R.-W."/>
            <person name="Bruemmer F."/>
            <person name="Labrenz M."/>
            <person name="Spormann A.M."/>
            <person name="Op den Camp H."/>
            <person name="Overmann J."/>
            <person name="Amann R."/>
            <person name="Jetten M.S.M."/>
            <person name="Mascher T."/>
            <person name="Medema M.H."/>
            <person name="Devos D.P."/>
            <person name="Kaster A.-K."/>
            <person name="Ovreas L."/>
            <person name="Rohde M."/>
            <person name="Galperin M.Y."/>
            <person name="Jogler C."/>
        </authorList>
    </citation>
    <scope>NUCLEOTIDE SEQUENCE [LARGE SCALE GENOMIC DNA]</scope>
    <source>
        <strain evidence="7 8">ETA_A1</strain>
    </source>
</reference>
<keyword evidence="2 7" id="KW-0489">Methyltransferase</keyword>
<dbReference type="KEGG" id="uli:ETAA1_26980"/>
<dbReference type="PANTHER" id="PTHR33841">
    <property type="entry name" value="DNA METHYLTRANSFERASE YEEA-RELATED"/>
    <property type="match status" value="1"/>
</dbReference>
<organism evidence="7 8">
    <name type="scientific">Urbifossiella limnaea</name>
    <dbReference type="NCBI Taxonomy" id="2528023"/>
    <lineage>
        <taxon>Bacteria</taxon>
        <taxon>Pseudomonadati</taxon>
        <taxon>Planctomycetota</taxon>
        <taxon>Planctomycetia</taxon>
        <taxon>Gemmatales</taxon>
        <taxon>Gemmataceae</taxon>
        <taxon>Urbifossiella</taxon>
    </lineage>
</organism>
<evidence type="ECO:0000313" key="7">
    <source>
        <dbReference type="EMBL" id="QDU20739.1"/>
    </source>
</evidence>
<comment type="catalytic activity">
    <reaction evidence="5">
        <text>a 2'-deoxyadenosine in DNA + S-adenosyl-L-methionine = an N(6)-methyl-2'-deoxyadenosine in DNA + S-adenosyl-L-homocysteine + H(+)</text>
        <dbReference type="Rhea" id="RHEA:15197"/>
        <dbReference type="Rhea" id="RHEA-COMP:12418"/>
        <dbReference type="Rhea" id="RHEA-COMP:12419"/>
        <dbReference type="ChEBI" id="CHEBI:15378"/>
        <dbReference type="ChEBI" id="CHEBI:57856"/>
        <dbReference type="ChEBI" id="CHEBI:59789"/>
        <dbReference type="ChEBI" id="CHEBI:90615"/>
        <dbReference type="ChEBI" id="CHEBI:90616"/>
        <dbReference type="EC" id="2.1.1.72"/>
    </reaction>
</comment>
<keyword evidence="3 7" id="KW-0808">Transferase</keyword>
<evidence type="ECO:0000313" key="8">
    <source>
        <dbReference type="Proteomes" id="UP000319576"/>
    </source>
</evidence>
<evidence type="ECO:0000256" key="5">
    <source>
        <dbReference type="ARBA" id="ARBA00047942"/>
    </source>
</evidence>
<proteinExistence type="predicted"/>
<dbReference type="PANTHER" id="PTHR33841:SF1">
    <property type="entry name" value="DNA METHYLTRANSFERASE A"/>
    <property type="match status" value="1"/>
</dbReference>
<dbReference type="Gene3D" id="3.40.50.150">
    <property type="entry name" value="Vaccinia Virus protein VP39"/>
    <property type="match status" value="1"/>
</dbReference>
<dbReference type="RefSeq" id="WP_145238809.1">
    <property type="nucleotide sequence ID" value="NZ_CP036273.1"/>
</dbReference>
<dbReference type="SUPFAM" id="SSF53335">
    <property type="entry name" value="S-adenosyl-L-methionine-dependent methyltransferases"/>
    <property type="match status" value="1"/>
</dbReference>
<dbReference type="PROSITE" id="PS00092">
    <property type="entry name" value="N6_MTASE"/>
    <property type="match status" value="1"/>
</dbReference>
<dbReference type="GO" id="GO:0003676">
    <property type="term" value="F:nucleic acid binding"/>
    <property type="evidence" value="ECO:0007669"/>
    <property type="project" value="InterPro"/>
</dbReference>
<dbReference type="OrthoDB" id="249114at2"/>
<gene>
    <name evidence="7" type="primary">paeR7IM</name>
    <name evidence="7" type="ORF">ETAA1_26980</name>
</gene>
<dbReference type="GO" id="GO:0032259">
    <property type="term" value="P:methylation"/>
    <property type="evidence" value="ECO:0007669"/>
    <property type="project" value="UniProtKB-KW"/>
</dbReference>
<protein>
    <recommendedName>
        <fullName evidence="1">site-specific DNA-methyltransferase (adenine-specific)</fullName>
        <ecNumber evidence="1">2.1.1.72</ecNumber>
    </recommendedName>
</protein>
<sequence length="1108" mass="124098">MAVESKPLFRPEAIRPVVESVVLMPASTQPRVKLGKWAALLSTAAADKKKETELLPDYLRDVFVELLGYTGPADGGPVYTLKREALVQVDGKYADAALGRFGAAGDTIMVAVEGKGPRDPLDRPFAGRKRSAVEQAALYALQLRADWYVVTNLKEIRLYHKGHDTAHYERFEMGTLAADEAELRRFVAILGAARVAPDTGVNHLDMLFVESKKIGRALTADYYREYRQLREQTFAALCQHNPQRPPRELLALTQKILDRVLFIAFGEDRGLLPRDTIADAYKHRDRYTRRPIWENFRGLFDAVNEGKPDLGIDQYNGGLYKPDPAVDLLTVPDAVCEGFKRLADYEYGKPGSGSATYIDVDILGHIFEQSITDLEETQTQLAAGADADAAGPSKRKREGAFYTPEFITGYIVAETLGPVLRDRFETLRAAHQLAAKRSKKAKALDDPRVFDADMLDTTARNLLVGFWRDWANGLETVRIVDPSCGSGAFLIEAFDQMFAHYREAEGYLQALGSGSNLFEPQRTILTHNLFGMDLNGAAVEIARLSCWIKTAARGKLLTALDRNIIEGNSVVAPAADVSPRDHWRATFPDVFAAGGFDVVIGNPPYVRQEWIKGDKPYLQRHYRAYDGVADLYVYFYELGLNVLRPGGRLGYIVTNKWMKAGYGEALRQLYAEAAWLETVVDLGHNKQIFPDADVFPCILTARKPDAGPAPESARVCVIPREQFRVDDLSRQIRAEGVSVPRSRFGADPWNLEPRGVADLMAKLKAVGLTLREFAGVSPLYGVKTGCNEAFVVDTPTRDRLVNEHPSSAAVLKKYLRGQDVDRWRSEWAGQWMIFARRGIDINQFPAVKRHLEAYRIQLEPKPKDWAGKEWPGRKPGAYKWYELQDPVEYWQAFGNPKLVYQVIQYHPSYALDVAGMLGNDKTFFLPTADLYLLGVLNSPAMWWHNWRALVHLKDEALSPMGYLVEQTPIPRPTADQRAAVEAAVGQLVERTRERQTGRAAVVDWLRAEFGVEKPSQKLQDPAGLDSDEFTAEVKKGRKKGLTVADVKRLRDEFEASVRPLQRLTREADALEHRISDTVNAAFGLTPAEVKLMWDTAPPRMPVQRPITG</sequence>
<feature type="domain" description="Type II methyltransferase M.TaqI-like" evidence="6">
    <location>
        <begin position="527"/>
        <end position="689"/>
    </location>
</feature>
<dbReference type="InterPro" id="IPR050953">
    <property type="entry name" value="N4_N6_ade-DNA_methylase"/>
</dbReference>
<evidence type="ECO:0000256" key="3">
    <source>
        <dbReference type="ARBA" id="ARBA00022679"/>
    </source>
</evidence>